<dbReference type="NCBIfam" id="TIGR04283">
    <property type="entry name" value="glyco_like_mftF"/>
    <property type="match status" value="1"/>
</dbReference>
<organism evidence="7 8">
    <name type="scientific">Roseovarius bejariae</name>
    <dbReference type="NCBI Taxonomy" id="2576383"/>
    <lineage>
        <taxon>Bacteria</taxon>
        <taxon>Pseudomonadati</taxon>
        <taxon>Pseudomonadota</taxon>
        <taxon>Alphaproteobacteria</taxon>
        <taxon>Rhodobacterales</taxon>
        <taxon>Roseobacteraceae</taxon>
        <taxon>Roseovarius</taxon>
    </lineage>
</organism>
<dbReference type="Gene3D" id="3.90.550.10">
    <property type="entry name" value="Spore Coat Polysaccharide Biosynthesis Protein SpsA, Chain A"/>
    <property type="match status" value="1"/>
</dbReference>
<comment type="caution">
    <text evidence="7">The sequence shown here is derived from an EMBL/GenBank/DDBJ whole genome shotgun (WGS) entry which is preliminary data.</text>
</comment>
<keyword evidence="5" id="KW-0472">Membrane</keyword>
<dbReference type="Pfam" id="PF00535">
    <property type="entry name" value="Glycos_transf_2"/>
    <property type="match status" value="1"/>
</dbReference>
<dbReference type="EMBL" id="SZWE01000001">
    <property type="protein sequence ID" value="MRU14537.1"/>
    <property type="molecule type" value="Genomic_DNA"/>
</dbReference>
<evidence type="ECO:0000256" key="4">
    <source>
        <dbReference type="ARBA" id="ARBA00022679"/>
    </source>
</evidence>
<gene>
    <name evidence="7" type="ORF">FDP25_03730</name>
</gene>
<dbReference type="CDD" id="cd02522">
    <property type="entry name" value="GT_2_like_a"/>
    <property type="match status" value="1"/>
</dbReference>
<dbReference type="InterPro" id="IPR001173">
    <property type="entry name" value="Glyco_trans_2-like"/>
</dbReference>
<dbReference type="InterPro" id="IPR029044">
    <property type="entry name" value="Nucleotide-diphossugar_trans"/>
</dbReference>
<dbReference type="PANTHER" id="PTHR43646">
    <property type="entry name" value="GLYCOSYLTRANSFERASE"/>
    <property type="match status" value="1"/>
</dbReference>
<dbReference type="RefSeq" id="WP_154149064.1">
    <property type="nucleotide sequence ID" value="NZ_SZWE01000001.1"/>
</dbReference>
<name>A0A844CIM6_9RHOB</name>
<dbReference type="Proteomes" id="UP000564704">
    <property type="component" value="Unassembled WGS sequence"/>
</dbReference>
<evidence type="ECO:0000256" key="2">
    <source>
        <dbReference type="ARBA" id="ARBA00022475"/>
    </source>
</evidence>
<evidence type="ECO:0000256" key="3">
    <source>
        <dbReference type="ARBA" id="ARBA00022676"/>
    </source>
</evidence>
<reference evidence="7 8" key="1">
    <citation type="submission" date="2019-05" db="EMBL/GenBank/DDBJ databases">
        <title>Roseovarius bejariae sp. nov., a moderately halophylic bacterium isolated from a saline soil in Rambla Salada (Murcia).</title>
        <authorList>
            <person name="Castro D.J."/>
            <person name="Gomez-Altuve A."/>
            <person name="Reina J.C."/>
            <person name="Rodriguez M."/>
            <person name="Sampedro I."/>
            <person name="Llamas I."/>
            <person name="Martinez-Checa F."/>
        </authorList>
    </citation>
    <scope>NUCLEOTIDE SEQUENCE [LARGE SCALE GENOMIC DNA]</scope>
    <source>
        <strain evidence="7 8">A21</strain>
    </source>
</reference>
<evidence type="ECO:0000313" key="7">
    <source>
        <dbReference type="EMBL" id="MRU14537.1"/>
    </source>
</evidence>
<evidence type="ECO:0000256" key="5">
    <source>
        <dbReference type="ARBA" id="ARBA00023136"/>
    </source>
</evidence>
<dbReference type="SUPFAM" id="SSF53448">
    <property type="entry name" value="Nucleotide-diphospho-sugar transferases"/>
    <property type="match status" value="1"/>
</dbReference>
<feature type="domain" description="Glycosyltransferase 2-like" evidence="6">
    <location>
        <begin position="6"/>
        <end position="111"/>
    </location>
</feature>
<evidence type="ECO:0000259" key="6">
    <source>
        <dbReference type="Pfam" id="PF00535"/>
    </source>
</evidence>
<protein>
    <submittedName>
        <fullName evidence="7">Glycosyltransferase</fullName>
    </submittedName>
</protein>
<dbReference type="GO" id="GO:0016757">
    <property type="term" value="F:glycosyltransferase activity"/>
    <property type="evidence" value="ECO:0007669"/>
    <property type="project" value="UniProtKB-KW"/>
</dbReference>
<keyword evidence="4 7" id="KW-0808">Transferase</keyword>
<keyword evidence="8" id="KW-1185">Reference proteome</keyword>
<keyword evidence="3" id="KW-0328">Glycosyltransferase</keyword>
<dbReference type="InterPro" id="IPR026461">
    <property type="entry name" value="Trfase_2_rSAM/seldom_assoc"/>
</dbReference>
<dbReference type="AlphaFoldDB" id="A0A844CIM6"/>
<dbReference type="GO" id="GO:0005886">
    <property type="term" value="C:plasma membrane"/>
    <property type="evidence" value="ECO:0007669"/>
    <property type="project" value="UniProtKB-SubCell"/>
</dbReference>
<comment type="subcellular location">
    <subcellularLocation>
        <location evidence="1">Cell membrane</location>
    </subcellularLocation>
</comment>
<accession>A0A844CIM6</accession>
<keyword evidence="2" id="KW-1003">Cell membrane</keyword>
<sequence length="223" mass="24162">MRAKLSIVIPTLNAAETLPLCFDALGKGLEAGLIREVVFTDGGSKDATLEIADMAGAMVVGGPPSRGGQLRRGVEATQGEWLLILHADSILPPGWPALVAAQMQDGRPAAFRLRFDAKGVAPQLVAGWANLRSRLFHLPYGDQGLLISRQEYKAVGGYPDIPLMEDVALSRRLGRRLSLLPVAITTSAKKYQRGGWLRRGARNLSLLLRYLLGADPARLAKRY</sequence>
<evidence type="ECO:0000256" key="1">
    <source>
        <dbReference type="ARBA" id="ARBA00004236"/>
    </source>
</evidence>
<evidence type="ECO:0000313" key="8">
    <source>
        <dbReference type="Proteomes" id="UP000564704"/>
    </source>
</evidence>
<dbReference type="PANTHER" id="PTHR43646:SF2">
    <property type="entry name" value="GLYCOSYLTRANSFERASE 2-LIKE DOMAIN-CONTAINING PROTEIN"/>
    <property type="match status" value="1"/>
</dbReference>
<dbReference type="OrthoDB" id="5291101at2"/>
<proteinExistence type="predicted"/>